<dbReference type="PANTHER" id="PTHR33383">
    <property type="entry name" value="MEMBRANE PROTEIN INSERTION EFFICIENCY FACTOR-RELATED"/>
    <property type="match status" value="1"/>
</dbReference>
<keyword evidence="1" id="KW-0472">Membrane</keyword>
<gene>
    <name evidence="3" type="primary">rnpA_2</name>
    <name evidence="3" type="ORF">NCTC10794_00824</name>
</gene>
<dbReference type="HAMAP" id="MF_00386">
    <property type="entry name" value="UPF0161_YidD"/>
    <property type="match status" value="1"/>
</dbReference>
<feature type="region of interest" description="Disordered" evidence="2">
    <location>
        <begin position="1"/>
        <end position="25"/>
    </location>
</feature>
<dbReference type="RefSeq" id="WP_119222411.1">
    <property type="nucleotide sequence ID" value="NZ_UGHH01000002.1"/>
</dbReference>
<reference evidence="3 4" key="1">
    <citation type="submission" date="2018-06" db="EMBL/GenBank/DDBJ databases">
        <authorList>
            <consortium name="Pathogen Informatics"/>
            <person name="Doyle S."/>
        </authorList>
    </citation>
    <scope>NUCLEOTIDE SEQUENCE [LARGE SCALE GENOMIC DNA]</scope>
    <source>
        <strain evidence="3 4">NCTC10794</strain>
    </source>
</reference>
<dbReference type="NCBIfam" id="TIGR00278">
    <property type="entry name" value="membrane protein insertion efficiency factor YidD"/>
    <property type="match status" value="1"/>
</dbReference>
<dbReference type="AlphaFoldDB" id="A0A377HZQ4"/>
<sequence length="115" mass="12960">MGKTYPPEQKSTTSNQTTGKATRELNERREQISLASKILLLPIYFYRYFISPLIGPRCRFYPSCSTYAVEAIKIHGAIKGGYLAFKRILRCNPLSEGGEDPVPAKACCKKCEKNH</sequence>
<evidence type="ECO:0000256" key="1">
    <source>
        <dbReference type="HAMAP-Rule" id="MF_00386"/>
    </source>
</evidence>
<evidence type="ECO:0000313" key="4">
    <source>
        <dbReference type="Proteomes" id="UP000254867"/>
    </source>
</evidence>
<comment type="subcellular location">
    <subcellularLocation>
        <location evidence="1">Cell membrane</location>
        <topology evidence="1">Peripheral membrane protein</topology>
        <orientation evidence="1">Cytoplasmic side</orientation>
    </subcellularLocation>
</comment>
<keyword evidence="3" id="KW-0378">Hydrolase</keyword>
<comment type="function">
    <text evidence="1">Could be involved in insertion of integral membrane proteins into the membrane.</text>
</comment>
<evidence type="ECO:0000256" key="2">
    <source>
        <dbReference type="SAM" id="MobiDB-lite"/>
    </source>
</evidence>
<dbReference type="InterPro" id="IPR002696">
    <property type="entry name" value="Membr_insert_effic_factor_YidD"/>
</dbReference>
<dbReference type="SMART" id="SM01234">
    <property type="entry name" value="Haemolytic"/>
    <property type="match status" value="1"/>
</dbReference>
<comment type="similarity">
    <text evidence="1">Belongs to the UPF0161 family.</text>
</comment>
<feature type="compositionally biased region" description="Polar residues" evidence="2">
    <location>
        <begin position="9"/>
        <end position="20"/>
    </location>
</feature>
<name>A0A377HZQ4_HAEPH</name>
<keyword evidence="1" id="KW-1003">Cell membrane</keyword>
<organism evidence="3 4">
    <name type="scientific">Haemophilus parahaemolyticus</name>
    <dbReference type="NCBI Taxonomy" id="735"/>
    <lineage>
        <taxon>Bacteria</taxon>
        <taxon>Pseudomonadati</taxon>
        <taxon>Pseudomonadota</taxon>
        <taxon>Gammaproteobacteria</taxon>
        <taxon>Pasteurellales</taxon>
        <taxon>Pasteurellaceae</taxon>
        <taxon>Haemophilus</taxon>
    </lineage>
</organism>
<protein>
    <recommendedName>
        <fullName evidence="1">Putative membrane protein insertion efficiency factor</fullName>
    </recommendedName>
</protein>
<dbReference type="GO" id="GO:0005886">
    <property type="term" value="C:plasma membrane"/>
    <property type="evidence" value="ECO:0007669"/>
    <property type="project" value="UniProtKB-SubCell"/>
</dbReference>
<dbReference type="Pfam" id="PF01809">
    <property type="entry name" value="YidD"/>
    <property type="match status" value="1"/>
</dbReference>
<accession>A0A377HZQ4</accession>
<dbReference type="PANTHER" id="PTHR33383:SF1">
    <property type="entry name" value="MEMBRANE PROTEIN INSERTION EFFICIENCY FACTOR-RELATED"/>
    <property type="match status" value="1"/>
</dbReference>
<dbReference type="EMBL" id="UGHH01000002">
    <property type="protein sequence ID" value="STO63776.1"/>
    <property type="molecule type" value="Genomic_DNA"/>
</dbReference>
<evidence type="ECO:0000313" key="3">
    <source>
        <dbReference type="EMBL" id="STO63776.1"/>
    </source>
</evidence>
<proteinExistence type="inferred from homology"/>
<dbReference type="GO" id="GO:0016787">
    <property type="term" value="F:hydrolase activity"/>
    <property type="evidence" value="ECO:0007669"/>
    <property type="project" value="UniProtKB-KW"/>
</dbReference>
<dbReference type="Proteomes" id="UP000254867">
    <property type="component" value="Unassembled WGS sequence"/>
</dbReference>